<gene>
    <name evidence="1" type="ORF">QR98_0091060</name>
</gene>
<protein>
    <submittedName>
        <fullName evidence="1">Uncharacterized protein</fullName>
    </submittedName>
</protein>
<evidence type="ECO:0000313" key="2">
    <source>
        <dbReference type="Proteomes" id="UP000616769"/>
    </source>
</evidence>
<dbReference type="EMBL" id="JXLN01015391">
    <property type="protein sequence ID" value="KPM10548.1"/>
    <property type="molecule type" value="Genomic_DNA"/>
</dbReference>
<name>A0A132AHS1_SARSC</name>
<dbReference type="AlphaFoldDB" id="A0A132AHS1"/>
<comment type="caution">
    <text evidence="1">The sequence shown here is derived from an EMBL/GenBank/DDBJ whole genome shotgun (WGS) entry which is preliminary data.</text>
</comment>
<proteinExistence type="predicted"/>
<dbReference type="Proteomes" id="UP000616769">
    <property type="component" value="Unassembled WGS sequence"/>
</dbReference>
<reference evidence="1 2" key="1">
    <citation type="journal article" date="2015" name="Parasit. Vectors">
        <title>Draft genome of the scabies mite.</title>
        <authorList>
            <person name="Rider S.D.Jr."/>
            <person name="Morgan M.S."/>
            <person name="Arlian L.G."/>
        </authorList>
    </citation>
    <scope>NUCLEOTIDE SEQUENCE [LARGE SCALE GENOMIC DNA]</scope>
    <source>
        <strain evidence="1">Arlian Lab</strain>
    </source>
</reference>
<sequence>MKFNWIQEGKNLKFFSKKILIQKNNYLYCLKVSDYKAILLLNRDENFDEDA</sequence>
<organism evidence="1 2">
    <name type="scientific">Sarcoptes scabiei</name>
    <name type="common">Itch mite</name>
    <name type="synonym">Acarus scabiei</name>
    <dbReference type="NCBI Taxonomy" id="52283"/>
    <lineage>
        <taxon>Eukaryota</taxon>
        <taxon>Metazoa</taxon>
        <taxon>Ecdysozoa</taxon>
        <taxon>Arthropoda</taxon>
        <taxon>Chelicerata</taxon>
        <taxon>Arachnida</taxon>
        <taxon>Acari</taxon>
        <taxon>Acariformes</taxon>
        <taxon>Sarcoptiformes</taxon>
        <taxon>Astigmata</taxon>
        <taxon>Psoroptidia</taxon>
        <taxon>Sarcoptoidea</taxon>
        <taxon>Sarcoptidae</taxon>
        <taxon>Sarcoptinae</taxon>
        <taxon>Sarcoptes</taxon>
    </lineage>
</organism>
<accession>A0A132AHS1</accession>
<evidence type="ECO:0000313" key="1">
    <source>
        <dbReference type="EMBL" id="KPM10548.1"/>
    </source>
</evidence>
<dbReference type="VEuPathDB" id="VectorBase:SSCA001228"/>